<keyword evidence="7" id="KW-0648">Protein biosynthesis</keyword>
<dbReference type="InterPro" id="IPR044136">
    <property type="entry name" value="Lys-tRNA-ligase_II_N"/>
</dbReference>
<proteinExistence type="inferred from homology"/>
<evidence type="ECO:0000259" key="13">
    <source>
        <dbReference type="PROSITE" id="PS50862"/>
    </source>
</evidence>
<dbReference type="Gene3D" id="3.30.930.10">
    <property type="entry name" value="Bira Bifunctional Protein, Domain 2"/>
    <property type="match status" value="1"/>
</dbReference>
<feature type="region of interest" description="Disordered" evidence="12">
    <location>
        <begin position="37"/>
        <end position="67"/>
    </location>
</feature>
<dbReference type="InterPro" id="IPR002313">
    <property type="entry name" value="Lys-tRNA-ligase_II"/>
</dbReference>
<dbReference type="CDD" id="cd04322">
    <property type="entry name" value="LysRS_N"/>
    <property type="match status" value="1"/>
</dbReference>
<evidence type="ECO:0000256" key="10">
    <source>
        <dbReference type="ARBA" id="ARBA00048573"/>
    </source>
</evidence>
<evidence type="ECO:0000256" key="2">
    <source>
        <dbReference type="ARBA" id="ARBA00013166"/>
    </source>
</evidence>
<evidence type="ECO:0000256" key="6">
    <source>
        <dbReference type="ARBA" id="ARBA00022840"/>
    </source>
</evidence>
<keyword evidence="15" id="KW-1185">Reference proteome</keyword>
<dbReference type="GO" id="GO:0004824">
    <property type="term" value="F:lysine-tRNA ligase activity"/>
    <property type="evidence" value="ECO:0007669"/>
    <property type="project" value="UniProtKB-EC"/>
</dbReference>
<dbReference type="InterPro" id="IPR006195">
    <property type="entry name" value="aa-tRNA-synth_II"/>
</dbReference>
<accession>A0AAW1S7I0</accession>
<feature type="domain" description="Aminoacyl-transfer RNA synthetases class-II family profile" evidence="13">
    <location>
        <begin position="250"/>
        <end position="602"/>
    </location>
</feature>
<keyword evidence="6" id="KW-0067">ATP-binding</keyword>
<evidence type="ECO:0000256" key="11">
    <source>
        <dbReference type="RuleBase" id="RU003748"/>
    </source>
</evidence>
<evidence type="ECO:0000313" key="15">
    <source>
        <dbReference type="Proteomes" id="UP001438707"/>
    </source>
</evidence>
<name>A0AAW1S7I0_9CHLO</name>
<dbReference type="NCBIfam" id="NF001756">
    <property type="entry name" value="PRK00484.1"/>
    <property type="match status" value="1"/>
</dbReference>
<protein>
    <recommendedName>
        <fullName evidence="2 11">Lysine--tRNA ligase</fullName>
        <ecNumber evidence="2 11">6.1.1.6</ecNumber>
    </recommendedName>
    <alternativeName>
        <fullName evidence="9 11">Lysyl-tRNA synthetase</fullName>
    </alternativeName>
</protein>
<organism evidence="14 15">
    <name type="scientific">Apatococcus lobatus</name>
    <dbReference type="NCBI Taxonomy" id="904363"/>
    <lineage>
        <taxon>Eukaryota</taxon>
        <taxon>Viridiplantae</taxon>
        <taxon>Chlorophyta</taxon>
        <taxon>core chlorophytes</taxon>
        <taxon>Trebouxiophyceae</taxon>
        <taxon>Chlorellales</taxon>
        <taxon>Chlorellaceae</taxon>
        <taxon>Apatococcus</taxon>
    </lineage>
</organism>
<comment type="similarity">
    <text evidence="1">Belongs to the class-II aminoacyl-tRNA synthetase family.</text>
</comment>
<evidence type="ECO:0000256" key="5">
    <source>
        <dbReference type="ARBA" id="ARBA00022741"/>
    </source>
</evidence>
<sequence>MCLRHCLISGRLALWTGNNRLWARTARGVQCAAAAQGTEKAQPAKQKGQSNNAAKAGVENTSSESDQRALRLEKIEQLRSTGVEPFAYSFGVTHTAAELQQTYRDLPSGELADLDGSPIAVAGRIMTRRFLGKKLAFFTLQDATGSIQLYIEKALMESNSPMPFEDLKQTLDNGDIIGVKGGMKRTDKGELSVAAKSIHMLTKSLLPLPEKYHGFGEDTENRFRNRYVDMIVTEGVRAALRTRAQVSVCMRRVLDEQGFIEVETPMLEASAGGADARPFVTWHNALQRPYVLRIATELRLKRCLVGGFDKVYEIGRIFRNEGLSSRHNPEFTSIELYQAFVDYEAMMDLTEHLVRSCAQAALPDGISSIAYQEHTLDLGSPFRKASMRELVQEATGLDFSSFDKDVEAARAAASGMLEKRAEEVPEGDQQSSVASSRKNVAQASSVGEVLNECFEACVEHTLIQPTFVLDHPIEISPLAKAHRSKPGCVERFELFLAGRELANAFSELTDPVEQRRRLEAQVAAHRRAGGAVPSDDAEPATAAKAGGFGGSQEAPYEVTLDEDFLRALEVGMPPAAGMGLGIDRLVMLLTNASSIKEVIAFPLMR</sequence>
<dbReference type="Pfam" id="PF01336">
    <property type="entry name" value="tRNA_anti-codon"/>
    <property type="match status" value="1"/>
</dbReference>
<dbReference type="InterPro" id="IPR012340">
    <property type="entry name" value="NA-bd_OB-fold"/>
</dbReference>
<dbReference type="InterPro" id="IPR004364">
    <property type="entry name" value="Aa-tRNA-synt_II"/>
</dbReference>
<keyword evidence="4" id="KW-0479">Metal-binding</keyword>
<dbReference type="PANTHER" id="PTHR42918">
    <property type="entry name" value="LYSYL-TRNA SYNTHETASE"/>
    <property type="match status" value="1"/>
</dbReference>
<dbReference type="SUPFAM" id="SSF50249">
    <property type="entry name" value="Nucleic acid-binding proteins"/>
    <property type="match status" value="1"/>
</dbReference>
<evidence type="ECO:0000313" key="14">
    <source>
        <dbReference type="EMBL" id="KAK9841701.1"/>
    </source>
</evidence>
<evidence type="ECO:0000256" key="9">
    <source>
        <dbReference type="ARBA" id="ARBA00030563"/>
    </source>
</evidence>
<reference evidence="14 15" key="1">
    <citation type="journal article" date="2024" name="Nat. Commun.">
        <title>Phylogenomics reveals the evolutionary origins of lichenization in chlorophyte algae.</title>
        <authorList>
            <person name="Puginier C."/>
            <person name="Libourel C."/>
            <person name="Otte J."/>
            <person name="Skaloud P."/>
            <person name="Haon M."/>
            <person name="Grisel S."/>
            <person name="Petersen M."/>
            <person name="Berrin J.G."/>
            <person name="Delaux P.M."/>
            <person name="Dal Grande F."/>
            <person name="Keller J."/>
        </authorList>
    </citation>
    <scope>NUCLEOTIDE SEQUENCE [LARGE SCALE GENOMIC DNA]</scope>
    <source>
        <strain evidence="14 15">SAG 2145</strain>
    </source>
</reference>
<dbReference type="HAMAP" id="MF_00252">
    <property type="entry name" value="Lys_tRNA_synth_class2"/>
    <property type="match status" value="1"/>
</dbReference>
<dbReference type="PRINTS" id="PR00982">
    <property type="entry name" value="TRNASYNTHLYS"/>
</dbReference>
<dbReference type="Pfam" id="PF00152">
    <property type="entry name" value="tRNA-synt_2"/>
    <property type="match status" value="1"/>
</dbReference>
<keyword evidence="5" id="KW-0547">Nucleotide-binding</keyword>
<dbReference type="GO" id="GO:0046872">
    <property type="term" value="F:metal ion binding"/>
    <property type="evidence" value="ECO:0007669"/>
    <property type="project" value="UniProtKB-KW"/>
</dbReference>
<keyword evidence="8" id="KW-0030">Aminoacyl-tRNA synthetase</keyword>
<dbReference type="FunFam" id="2.40.50.140:FF:000024">
    <property type="entry name" value="Lysine--tRNA ligase"/>
    <property type="match status" value="1"/>
</dbReference>
<dbReference type="InterPro" id="IPR045864">
    <property type="entry name" value="aa-tRNA-synth_II/BPL/LPL"/>
</dbReference>
<dbReference type="GO" id="GO:0005829">
    <property type="term" value="C:cytosol"/>
    <property type="evidence" value="ECO:0007669"/>
    <property type="project" value="TreeGrafter"/>
</dbReference>
<gene>
    <name evidence="14" type="ORF">WJX74_010432</name>
</gene>
<dbReference type="GO" id="GO:0006430">
    <property type="term" value="P:lysyl-tRNA aminoacylation"/>
    <property type="evidence" value="ECO:0007669"/>
    <property type="project" value="InterPro"/>
</dbReference>
<comment type="catalytic activity">
    <reaction evidence="10 11">
        <text>tRNA(Lys) + L-lysine + ATP = L-lysyl-tRNA(Lys) + AMP + diphosphate</text>
        <dbReference type="Rhea" id="RHEA:20792"/>
        <dbReference type="Rhea" id="RHEA-COMP:9696"/>
        <dbReference type="Rhea" id="RHEA-COMP:9697"/>
        <dbReference type="ChEBI" id="CHEBI:30616"/>
        <dbReference type="ChEBI" id="CHEBI:32551"/>
        <dbReference type="ChEBI" id="CHEBI:33019"/>
        <dbReference type="ChEBI" id="CHEBI:78442"/>
        <dbReference type="ChEBI" id="CHEBI:78529"/>
        <dbReference type="ChEBI" id="CHEBI:456215"/>
        <dbReference type="EC" id="6.1.1.6"/>
    </reaction>
</comment>
<evidence type="ECO:0000256" key="8">
    <source>
        <dbReference type="ARBA" id="ARBA00023146"/>
    </source>
</evidence>
<dbReference type="EMBL" id="JALJOS010000003">
    <property type="protein sequence ID" value="KAK9841701.1"/>
    <property type="molecule type" value="Genomic_DNA"/>
</dbReference>
<dbReference type="AlphaFoldDB" id="A0AAW1S7I0"/>
<feature type="region of interest" description="Disordered" evidence="12">
    <location>
        <begin position="527"/>
        <end position="548"/>
    </location>
</feature>
<dbReference type="InterPro" id="IPR018149">
    <property type="entry name" value="Lys-tRNA-synth_II_C"/>
</dbReference>
<evidence type="ECO:0000256" key="4">
    <source>
        <dbReference type="ARBA" id="ARBA00022723"/>
    </source>
</evidence>
<dbReference type="InterPro" id="IPR004365">
    <property type="entry name" value="NA-bd_OB_tRNA"/>
</dbReference>
<dbReference type="Proteomes" id="UP001438707">
    <property type="component" value="Unassembled WGS sequence"/>
</dbReference>
<dbReference type="NCBIfam" id="TIGR00499">
    <property type="entry name" value="lysS_bact"/>
    <property type="match status" value="1"/>
</dbReference>
<evidence type="ECO:0000256" key="3">
    <source>
        <dbReference type="ARBA" id="ARBA00022598"/>
    </source>
</evidence>
<evidence type="ECO:0000256" key="1">
    <source>
        <dbReference type="ARBA" id="ARBA00008226"/>
    </source>
</evidence>
<keyword evidence="3" id="KW-0436">Ligase</keyword>
<dbReference type="PANTHER" id="PTHR42918:SF15">
    <property type="entry name" value="LYSINE--TRNA LIGASE, CHLOROPLASTIC_MITOCHONDRIAL"/>
    <property type="match status" value="1"/>
</dbReference>
<evidence type="ECO:0000256" key="12">
    <source>
        <dbReference type="SAM" id="MobiDB-lite"/>
    </source>
</evidence>
<dbReference type="EC" id="6.1.1.6" evidence="2 11"/>
<comment type="caution">
    <text evidence="14">The sequence shown here is derived from an EMBL/GenBank/DDBJ whole genome shotgun (WGS) entry which is preliminary data.</text>
</comment>
<evidence type="ECO:0000256" key="7">
    <source>
        <dbReference type="ARBA" id="ARBA00022917"/>
    </source>
</evidence>
<dbReference type="CDD" id="cd00775">
    <property type="entry name" value="LysRS_core"/>
    <property type="match status" value="1"/>
</dbReference>
<dbReference type="GO" id="GO:0000049">
    <property type="term" value="F:tRNA binding"/>
    <property type="evidence" value="ECO:0007669"/>
    <property type="project" value="TreeGrafter"/>
</dbReference>
<dbReference type="Gene3D" id="2.40.50.140">
    <property type="entry name" value="Nucleic acid-binding proteins"/>
    <property type="match status" value="1"/>
</dbReference>
<dbReference type="SUPFAM" id="SSF55681">
    <property type="entry name" value="Class II aaRS and biotin synthetases"/>
    <property type="match status" value="1"/>
</dbReference>
<feature type="compositionally biased region" description="Polar residues" evidence="12">
    <location>
        <begin position="47"/>
        <end position="64"/>
    </location>
</feature>
<dbReference type="PROSITE" id="PS50862">
    <property type="entry name" value="AA_TRNA_LIGASE_II"/>
    <property type="match status" value="1"/>
</dbReference>
<dbReference type="GO" id="GO:0005524">
    <property type="term" value="F:ATP binding"/>
    <property type="evidence" value="ECO:0007669"/>
    <property type="project" value="UniProtKB-KW"/>
</dbReference>